<accession>A0A7C5YBH9</accession>
<comment type="caution">
    <text evidence="2">The sequence shown here is derived from an EMBL/GenBank/DDBJ whole genome shotgun (WGS) entry which is preliminary data.</text>
</comment>
<keyword evidence="1" id="KW-1133">Transmembrane helix</keyword>
<dbReference type="EMBL" id="DRXS01000127">
    <property type="protein sequence ID" value="HHR40644.1"/>
    <property type="molecule type" value="Genomic_DNA"/>
</dbReference>
<keyword evidence="1" id="KW-0812">Transmembrane</keyword>
<sequence>MMLRPSVALKAFRIAVPAIALKALVIVLGLEFMPLNPLIGSVIAGAIFVMGFVLGGLIADYKEAERMPSEIRAALDRIWTETKLFHLSKRDFDIEHVRRQLLAILRSFLVGVEKTRGYGDLRSCIESIDNLSSLVAEMEKQGAPPFLLGRVKDGRENLLRNVLRIYYIQRTVYLPSARFLAEVLMIGAVGLLLFVQISGVIESLVQFGIITYFIVYLRYLTYALDTPFRQGERTQDDVSLFLLKDYEQKLATDHVVEPLATAQT</sequence>
<evidence type="ECO:0000256" key="1">
    <source>
        <dbReference type="SAM" id="Phobius"/>
    </source>
</evidence>
<protein>
    <submittedName>
        <fullName evidence="2">Uncharacterized protein</fullName>
    </submittedName>
</protein>
<feature type="transmembrane region" description="Helical" evidence="1">
    <location>
        <begin position="38"/>
        <end position="59"/>
    </location>
</feature>
<feature type="transmembrane region" description="Helical" evidence="1">
    <location>
        <begin position="179"/>
        <end position="198"/>
    </location>
</feature>
<feature type="transmembrane region" description="Helical" evidence="1">
    <location>
        <begin position="12"/>
        <end position="32"/>
    </location>
</feature>
<proteinExistence type="predicted"/>
<gene>
    <name evidence="2" type="ORF">ENM42_02320</name>
</gene>
<feature type="transmembrane region" description="Helical" evidence="1">
    <location>
        <begin position="204"/>
        <end position="224"/>
    </location>
</feature>
<reference evidence="2" key="1">
    <citation type="journal article" date="2020" name="mSystems">
        <title>Genome- and Community-Level Interaction Insights into Carbon Utilization and Element Cycling Functions of Hydrothermarchaeota in Hydrothermal Sediment.</title>
        <authorList>
            <person name="Zhou Z."/>
            <person name="Liu Y."/>
            <person name="Xu W."/>
            <person name="Pan J."/>
            <person name="Luo Z.H."/>
            <person name="Li M."/>
        </authorList>
    </citation>
    <scope>NUCLEOTIDE SEQUENCE [LARGE SCALE GENOMIC DNA]</scope>
    <source>
        <strain evidence="2">SpSt-1084</strain>
    </source>
</reference>
<name>A0A7C5YBH9_CALS0</name>
<organism evidence="2">
    <name type="scientific">Caldiarchaeum subterraneum</name>
    <dbReference type="NCBI Taxonomy" id="311458"/>
    <lineage>
        <taxon>Archaea</taxon>
        <taxon>Nitrososphaerota</taxon>
        <taxon>Candidatus Caldarchaeales</taxon>
        <taxon>Candidatus Caldarchaeaceae</taxon>
        <taxon>Candidatus Caldarchaeum</taxon>
    </lineage>
</organism>
<keyword evidence="1" id="KW-0472">Membrane</keyword>
<dbReference type="AlphaFoldDB" id="A0A7C5YBH9"/>
<evidence type="ECO:0000313" key="2">
    <source>
        <dbReference type="EMBL" id="HHR40644.1"/>
    </source>
</evidence>